<feature type="short sequence motif" description="Q motif" evidence="9">
    <location>
        <begin position="155"/>
        <end position="183"/>
    </location>
</feature>
<dbReference type="CDD" id="cd18787">
    <property type="entry name" value="SF2_C_DEAD"/>
    <property type="match status" value="1"/>
</dbReference>
<dbReference type="SMR" id="A0A1S3UKY4"/>
<evidence type="ECO:0000259" key="13">
    <source>
        <dbReference type="PROSITE" id="PS51195"/>
    </source>
</evidence>
<gene>
    <name evidence="15" type="primary">LOC106766468</name>
</gene>
<comment type="similarity">
    <text evidence="7">Belongs to the DEAD box helicase family. DDX3/DED1 subfamily.</text>
</comment>
<evidence type="ECO:0000256" key="5">
    <source>
        <dbReference type="ARBA" id="ARBA00022840"/>
    </source>
</evidence>
<evidence type="ECO:0000256" key="4">
    <source>
        <dbReference type="ARBA" id="ARBA00022806"/>
    </source>
</evidence>
<keyword evidence="3" id="KW-0378">Hydrolase</keyword>
<dbReference type="GO" id="GO:0016787">
    <property type="term" value="F:hydrolase activity"/>
    <property type="evidence" value="ECO:0007669"/>
    <property type="project" value="UniProtKB-KW"/>
</dbReference>
<dbReference type="GO" id="GO:0003723">
    <property type="term" value="F:RNA binding"/>
    <property type="evidence" value="ECO:0007669"/>
    <property type="project" value="UniProtKB-KW"/>
</dbReference>
<evidence type="ECO:0000256" key="2">
    <source>
        <dbReference type="ARBA" id="ARBA00022741"/>
    </source>
</evidence>
<dbReference type="PROSITE" id="PS51192">
    <property type="entry name" value="HELICASE_ATP_BIND_1"/>
    <property type="match status" value="1"/>
</dbReference>
<dbReference type="RefSeq" id="XP_014506680.2">
    <property type="nucleotide sequence ID" value="XM_014651194.2"/>
</dbReference>
<dbReference type="SUPFAM" id="SSF52540">
    <property type="entry name" value="P-loop containing nucleoside triphosphate hydrolases"/>
    <property type="match status" value="1"/>
</dbReference>
<evidence type="ECO:0000256" key="9">
    <source>
        <dbReference type="PROSITE-ProRule" id="PRU00552"/>
    </source>
</evidence>
<dbReference type="AlphaFoldDB" id="A0A1S3UKY4"/>
<evidence type="ECO:0000313" key="14">
    <source>
        <dbReference type="Proteomes" id="UP000087766"/>
    </source>
</evidence>
<dbReference type="Gene3D" id="3.40.50.300">
    <property type="entry name" value="P-loop containing nucleotide triphosphate hydrolases"/>
    <property type="match status" value="2"/>
</dbReference>
<evidence type="ECO:0000256" key="7">
    <source>
        <dbReference type="ARBA" id="ARBA00024358"/>
    </source>
</evidence>
<dbReference type="SMART" id="SM00490">
    <property type="entry name" value="HELICc"/>
    <property type="match status" value="1"/>
</dbReference>
<dbReference type="InterPro" id="IPR011545">
    <property type="entry name" value="DEAD/DEAH_box_helicase_dom"/>
</dbReference>
<feature type="region of interest" description="Disordered" evidence="10">
    <location>
        <begin position="74"/>
        <end position="129"/>
    </location>
</feature>
<comment type="catalytic activity">
    <reaction evidence="8">
        <text>ATP + H2O = ADP + phosphate + H(+)</text>
        <dbReference type="Rhea" id="RHEA:13065"/>
        <dbReference type="ChEBI" id="CHEBI:15377"/>
        <dbReference type="ChEBI" id="CHEBI:15378"/>
        <dbReference type="ChEBI" id="CHEBI:30616"/>
        <dbReference type="ChEBI" id="CHEBI:43474"/>
        <dbReference type="ChEBI" id="CHEBI:456216"/>
        <dbReference type="EC" id="3.6.4.13"/>
    </reaction>
</comment>
<dbReference type="PROSITE" id="PS51195">
    <property type="entry name" value="Q_MOTIF"/>
    <property type="match status" value="1"/>
</dbReference>
<dbReference type="Pfam" id="PF00270">
    <property type="entry name" value="DEAD"/>
    <property type="match status" value="1"/>
</dbReference>
<keyword evidence="2" id="KW-0547">Nucleotide-binding</keyword>
<dbReference type="InterPro" id="IPR027417">
    <property type="entry name" value="P-loop_NTPase"/>
</dbReference>
<organism evidence="14 15">
    <name type="scientific">Vigna radiata var. radiata</name>
    <name type="common">Mung bean</name>
    <name type="synonym">Phaseolus aureus</name>
    <dbReference type="NCBI Taxonomy" id="3916"/>
    <lineage>
        <taxon>Eukaryota</taxon>
        <taxon>Viridiplantae</taxon>
        <taxon>Streptophyta</taxon>
        <taxon>Embryophyta</taxon>
        <taxon>Tracheophyta</taxon>
        <taxon>Spermatophyta</taxon>
        <taxon>Magnoliopsida</taxon>
        <taxon>eudicotyledons</taxon>
        <taxon>Gunneridae</taxon>
        <taxon>Pentapetalae</taxon>
        <taxon>rosids</taxon>
        <taxon>fabids</taxon>
        <taxon>Fabales</taxon>
        <taxon>Fabaceae</taxon>
        <taxon>Papilionoideae</taxon>
        <taxon>50 kb inversion clade</taxon>
        <taxon>NPAAA clade</taxon>
        <taxon>indigoferoid/millettioid clade</taxon>
        <taxon>Phaseoleae</taxon>
        <taxon>Vigna</taxon>
    </lineage>
</organism>
<dbReference type="InterPro" id="IPR001650">
    <property type="entry name" value="Helicase_C-like"/>
</dbReference>
<dbReference type="InterPro" id="IPR044763">
    <property type="entry name" value="Ded1/Dbp1_DEADc"/>
</dbReference>
<dbReference type="GO" id="GO:0005524">
    <property type="term" value="F:ATP binding"/>
    <property type="evidence" value="ECO:0007669"/>
    <property type="project" value="UniProtKB-KW"/>
</dbReference>
<evidence type="ECO:0000259" key="11">
    <source>
        <dbReference type="PROSITE" id="PS51192"/>
    </source>
</evidence>
<evidence type="ECO:0000256" key="3">
    <source>
        <dbReference type="ARBA" id="ARBA00022801"/>
    </source>
</evidence>
<feature type="domain" description="DEAD-box RNA helicase Q" evidence="13">
    <location>
        <begin position="155"/>
        <end position="183"/>
    </location>
</feature>
<evidence type="ECO:0000256" key="8">
    <source>
        <dbReference type="ARBA" id="ARBA00047984"/>
    </source>
</evidence>
<evidence type="ECO:0000256" key="6">
    <source>
        <dbReference type="ARBA" id="ARBA00022884"/>
    </source>
</evidence>
<accession>A0A1S3UKY4</accession>
<evidence type="ECO:0000256" key="10">
    <source>
        <dbReference type="SAM" id="MobiDB-lite"/>
    </source>
</evidence>
<protein>
    <recommendedName>
        <fullName evidence="1">RNA helicase</fullName>
        <ecNumber evidence="1">3.6.4.13</ecNumber>
    </recommendedName>
</protein>
<dbReference type="Pfam" id="PF00271">
    <property type="entry name" value="Helicase_C"/>
    <property type="match status" value="1"/>
</dbReference>
<dbReference type="GeneID" id="106766468"/>
<keyword evidence="14" id="KW-1185">Reference proteome</keyword>
<dbReference type="EC" id="3.6.4.13" evidence="1"/>
<dbReference type="OrthoDB" id="196131at2759"/>
<reference evidence="14" key="1">
    <citation type="journal article" date="2014" name="Nat. Commun.">
        <title>Genome sequence of mungbean and insights into evolution within Vigna species.</title>
        <authorList>
            <person name="Kang Y.J."/>
            <person name="Kim S.K."/>
            <person name="Kim M.Y."/>
            <person name="Lestari P."/>
            <person name="Kim K.H."/>
            <person name="Ha B.K."/>
            <person name="Jun T.H."/>
            <person name="Hwang W.J."/>
            <person name="Lee T."/>
            <person name="Lee J."/>
            <person name="Shim S."/>
            <person name="Yoon M.Y."/>
            <person name="Jang Y.E."/>
            <person name="Han K.S."/>
            <person name="Taeprayoon P."/>
            <person name="Yoon N."/>
            <person name="Somta P."/>
            <person name="Tanya P."/>
            <person name="Kim K.S."/>
            <person name="Gwag J.G."/>
            <person name="Moon J.K."/>
            <person name="Lee Y.H."/>
            <person name="Park B.S."/>
            <person name="Bombarely A."/>
            <person name="Doyle J.J."/>
            <person name="Jackson S.A."/>
            <person name="Schafleitner R."/>
            <person name="Srinives P."/>
            <person name="Varshney R.K."/>
            <person name="Lee S.H."/>
        </authorList>
    </citation>
    <scope>NUCLEOTIDE SEQUENCE [LARGE SCALE GENOMIC DNA]</scope>
    <source>
        <strain evidence="14">cv. VC1973A</strain>
    </source>
</reference>
<dbReference type="FunFam" id="3.40.50.300:FF:000397">
    <property type="entry name" value="Probable ATP-dependent RNA helicase DDX4"/>
    <property type="match status" value="1"/>
</dbReference>
<keyword evidence="6" id="KW-0694">RNA-binding</keyword>
<dbReference type="SMART" id="SM00487">
    <property type="entry name" value="DEXDc"/>
    <property type="match status" value="1"/>
</dbReference>
<keyword evidence="5" id="KW-0067">ATP-binding</keyword>
<dbReference type="Proteomes" id="UP000087766">
    <property type="component" value="Chromosome 7"/>
</dbReference>
<dbReference type="Gramene" id="Vradi07g20100.1">
    <property type="protein sequence ID" value="Vradi07g20100.1"/>
    <property type="gene ID" value="Vradi07g20100"/>
</dbReference>
<feature type="domain" description="Helicase C-terminal" evidence="12">
    <location>
        <begin position="398"/>
        <end position="552"/>
    </location>
</feature>
<keyword evidence="4 15" id="KW-0347">Helicase</keyword>
<proteinExistence type="inferred from homology"/>
<evidence type="ECO:0000313" key="15">
    <source>
        <dbReference type="RefSeq" id="XP_014506680.2"/>
    </source>
</evidence>
<dbReference type="STRING" id="3916.A0A1S3UKY4"/>
<dbReference type="PANTHER" id="PTHR47958">
    <property type="entry name" value="ATP-DEPENDENT RNA HELICASE DBP3"/>
    <property type="match status" value="1"/>
</dbReference>
<dbReference type="PROSITE" id="PS51194">
    <property type="entry name" value="HELICASE_CTER"/>
    <property type="match status" value="1"/>
</dbReference>
<reference evidence="15" key="2">
    <citation type="submission" date="2025-08" db="UniProtKB">
        <authorList>
            <consortium name="RefSeq"/>
        </authorList>
    </citation>
    <scope>IDENTIFICATION</scope>
    <source>
        <tissue evidence="15">Leaf</tissue>
    </source>
</reference>
<dbReference type="FunFam" id="3.40.50.300:FF:000008">
    <property type="entry name" value="ATP-dependent RNA helicase RhlB"/>
    <property type="match status" value="1"/>
</dbReference>
<evidence type="ECO:0000256" key="1">
    <source>
        <dbReference type="ARBA" id="ARBA00012552"/>
    </source>
</evidence>
<dbReference type="InterPro" id="IPR014014">
    <property type="entry name" value="RNA_helicase_DEAD_Q_motif"/>
</dbReference>
<sequence>MSFSSALHPSFSDPLCYISTHSNPSIIILTTTLYSLLLLPNQNSSSSSSLSFFKQPFTMPWSYASPYVPPHHNSNYIPPSDDPAHNGFSRAAAPRPGPWQRGASAGRGFSRPRDPSHRNSRFPVEEQENGDAINFDAYESVPVEASGKDVPPPVNVFDDTDLDEGLKRNIKRCKYVKPTPVQRHAIPIATAGRDLMACAQTGSGKTAAFCFPIISGILKGRSSSGFAPVSRGVAVAYPTALILSPTRELSCQIRDEANKFAFQTGVKVVVAYGGSPIIQQLRLLEKGVDILVATPGRLVDIIERERVSLARIKYLALDEADRMLDMGFEHQIRKIVEKMHMPPPGIRQTLLFSATFPNDIQKLASDFLSDYIFLSVGRVGSSTELIVQKIELVQDTDKRDKLVAHLRSQKVHGTNGKHALTLVFVETKRGADALESWLSKSGFPAIAIHGDKVQLERERALRSFKSGHTPILVATDVASRGLDIPHVAHVINFDLPRDIDDYVHRIGRTGRAGKSGLATAFFSDKNSPMAKALVGLLQEANQEVPSWLNQFAECSSSGGRGRGYGSQRYSSGSYGGRDFRNPTEPEVQSYNCYGSHGNADNGVESFSTTSYVDTSYDMQNYPVETSFENLNISCSYDEGDGNSVEPCGGVTVGEEGPSGYASIVPTGWD</sequence>
<evidence type="ECO:0000259" key="12">
    <source>
        <dbReference type="PROSITE" id="PS51194"/>
    </source>
</evidence>
<name>A0A1S3UKY4_VIGRR</name>
<dbReference type="GO" id="GO:0003724">
    <property type="term" value="F:RNA helicase activity"/>
    <property type="evidence" value="ECO:0007669"/>
    <property type="project" value="UniProtKB-EC"/>
</dbReference>
<feature type="domain" description="Helicase ATP-binding" evidence="11">
    <location>
        <begin position="186"/>
        <end position="374"/>
    </location>
</feature>
<dbReference type="CDD" id="cd17967">
    <property type="entry name" value="DEADc_DDX3_DDX4"/>
    <property type="match status" value="1"/>
</dbReference>
<dbReference type="KEGG" id="vra:106766468"/>
<dbReference type="InterPro" id="IPR014001">
    <property type="entry name" value="Helicase_ATP-bd"/>
</dbReference>